<dbReference type="CDD" id="cd01647">
    <property type="entry name" value="RT_LTR"/>
    <property type="match status" value="1"/>
</dbReference>
<organism evidence="4 5">
    <name type="scientific">Haemonchus contortus</name>
    <name type="common">Barber pole worm</name>
    <dbReference type="NCBI Taxonomy" id="6289"/>
    <lineage>
        <taxon>Eukaryota</taxon>
        <taxon>Metazoa</taxon>
        <taxon>Ecdysozoa</taxon>
        <taxon>Nematoda</taxon>
        <taxon>Chromadorea</taxon>
        <taxon>Rhabditida</taxon>
        <taxon>Rhabditina</taxon>
        <taxon>Rhabditomorpha</taxon>
        <taxon>Strongyloidea</taxon>
        <taxon>Trichostrongylidae</taxon>
        <taxon>Haemonchus</taxon>
    </lineage>
</organism>
<keyword evidence="4" id="KW-1185">Reference proteome</keyword>
<feature type="domain" description="Peptidase A2" evidence="3">
    <location>
        <begin position="409"/>
        <end position="448"/>
    </location>
</feature>
<dbReference type="InterPro" id="IPR053134">
    <property type="entry name" value="RNA-dir_DNA_polymerase"/>
</dbReference>
<evidence type="ECO:0000256" key="2">
    <source>
        <dbReference type="SAM" id="MobiDB-lite"/>
    </source>
</evidence>
<dbReference type="PANTHER" id="PTHR24559">
    <property type="entry name" value="TRANSPOSON TY3-I GAG-POL POLYPROTEIN"/>
    <property type="match status" value="1"/>
</dbReference>
<dbReference type="SUPFAM" id="SSF50630">
    <property type="entry name" value="Acid proteases"/>
    <property type="match status" value="1"/>
</dbReference>
<dbReference type="AlphaFoldDB" id="A0A7I4XW16"/>
<feature type="region of interest" description="Disordered" evidence="2">
    <location>
        <begin position="328"/>
        <end position="350"/>
    </location>
</feature>
<sequence length="865" mass="94545">MRHGAPSPDSPVGNLDKCSYETGNCILRDGSILLWTPNKLESCRFTPVMRMKGRQLGEVWISDSKEFALSWRDSSEQLQDCGVSLIVTDQGYAIAPITRTARFVPLAAVGLVTSNQLSAQLLAVEGTVTSAVSSLFHHALSSLCDRTNLLAFALHTSLAADPTLTLRKLLGRSDIAASSLSDDLVQVHRCMAIPPRNFELIPFNGTCFTKPLVRINPPSGSAVISFVDPTTMVISQQASATECSAVGHFYFAHESTYLKFDPLTGEAHALPRGSIRDVGIPSSTNASALASPLTIFHNLILTNLSELVQDNQWQEMWSVVSSDHFAQAQPAAPRQRTTSNPTRSSLPAFTDVSEEPFSPGALELARVQIDASSSWPPRAIMAPINVLYLTDPDRFFVAQIPIRVNNIRVLALVDTGASITITSVDTAPLFGAFNLTKSDVTSAVGMAGVPVQLLGCAPLLFEIGSLSFRHPVFFTKSACIPDVADAYNIILGNDLLCRLPPWSIDYGNRTLRFADQHVKILFSTPSEAPPSSDQPVPVRVAETTVLPPSAESFVPCQVDGTGLEPLMLVSQSGKLSEKSLMVTPAVVNVGKPLLLVANPTPQSVTLYKGQHILSAVPLQSSGSSQSISSSPDSRLFVGNVSPRADGPESKERSGDCEIDLSQAEVSDDERRELAQLFYEFRDRISTDSYDLGSYEASEIVIKTTTQTPPINFRPPLIPVKFQKELDDHINKLLRAGRIVESDTPWVHNTVLVKKRDGSLRVCLDFRPLNSVTIPDHYPLPRIEDILAKIAGHKFYTTLDLASDADTFINDYRRLNVATTRCRHGQFVFGHAQSLRALPTWNTLLQWAYSLRAVVTQSQVLRYFEP</sequence>
<dbReference type="Gene3D" id="3.10.10.10">
    <property type="entry name" value="HIV Type 1 Reverse Transcriptase, subunit A, domain 1"/>
    <property type="match status" value="1"/>
</dbReference>
<dbReference type="PANTHER" id="PTHR24559:SF444">
    <property type="entry name" value="REVERSE TRANSCRIPTASE DOMAIN-CONTAINING PROTEIN"/>
    <property type="match status" value="1"/>
</dbReference>
<dbReference type="GO" id="GO:0006508">
    <property type="term" value="P:proteolysis"/>
    <property type="evidence" value="ECO:0007669"/>
    <property type="project" value="InterPro"/>
</dbReference>
<dbReference type="InterPro" id="IPR021109">
    <property type="entry name" value="Peptidase_aspartic_dom_sf"/>
</dbReference>
<dbReference type="WBParaSite" id="HCON_00011580-00001">
    <property type="protein sequence ID" value="HCON_00011580-00001"/>
    <property type="gene ID" value="HCON_00011580"/>
</dbReference>
<dbReference type="Gene3D" id="3.30.70.270">
    <property type="match status" value="1"/>
</dbReference>
<dbReference type="OrthoDB" id="5827200at2759"/>
<dbReference type="InterPro" id="IPR043502">
    <property type="entry name" value="DNA/RNA_pol_sf"/>
</dbReference>
<dbReference type="PROSITE" id="PS00141">
    <property type="entry name" value="ASP_PROTEASE"/>
    <property type="match status" value="1"/>
</dbReference>
<name>A0A7I4XW16_HAECO</name>
<reference evidence="5" key="1">
    <citation type="submission" date="2020-12" db="UniProtKB">
        <authorList>
            <consortium name="WormBaseParasite"/>
        </authorList>
    </citation>
    <scope>IDENTIFICATION</scope>
    <source>
        <strain evidence="5">MHco3</strain>
    </source>
</reference>
<evidence type="ECO:0000313" key="5">
    <source>
        <dbReference type="WBParaSite" id="HCON_00011580-00001"/>
    </source>
</evidence>
<dbReference type="InterPro" id="IPR001995">
    <property type="entry name" value="Peptidase_A2_cat"/>
</dbReference>
<dbReference type="OMA" id="GELWETR"/>
<feature type="region of interest" description="Disordered" evidence="2">
    <location>
        <begin position="620"/>
        <end position="658"/>
    </location>
</feature>
<dbReference type="InterPro" id="IPR001969">
    <property type="entry name" value="Aspartic_peptidase_AS"/>
</dbReference>
<feature type="compositionally biased region" description="Low complexity" evidence="2">
    <location>
        <begin position="620"/>
        <end position="633"/>
    </location>
</feature>
<dbReference type="PROSITE" id="PS50175">
    <property type="entry name" value="ASP_PROT_RETROV"/>
    <property type="match status" value="1"/>
</dbReference>
<dbReference type="CDD" id="cd00303">
    <property type="entry name" value="retropepsin_like"/>
    <property type="match status" value="1"/>
</dbReference>
<keyword evidence="1" id="KW-0378">Hydrolase</keyword>
<dbReference type="GO" id="GO:0004190">
    <property type="term" value="F:aspartic-type endopeptidase activity"/>
    <property type="evidence" value="ECO:0007669"/>
    <property type="project" value="InterPro"/>
</dbReference>
<evidence type="ECO:0000259" key="3">
    <source>
        <dbReference type="PROSITE" id="PS50175"/>
    </source>
</evidence>
<dbReference type="SUPFAM" id="SSF56672">
    <property type="entry name" value="DNA/RNA polymerases"/>
    <property type="match status" value="1"/>
</dbReference>
<evidence type="ECO:0000256" key="1">
    <source>
        <dbReference type="ARBA" id="ARBA00022801"/>
    </source>
</evidence>
<dbReference type="InterPro" id="IPR043128">
    <property type="entry name" value="Rev_trsase/Diguanyl_cyclase"/>
</dbReference>
<dbReference type="Proteomes" id="UP000025227">
    <property type="component" value="Unplaced"/>
</dbReference>
<accession>A0A7I4XW16</accession>
<feature type="compositionally biased region" description="Polar residues" evidence="2">
    <location>
        <begin position="337"/>
        <end position="347"/>
    </location>
</feature>
<dbReference type="Gene3D" id="2.40.70.10">
    <property type="entry name" value="Acid Proteases"/>
    <property type="match status" value="1"/>
</dbReference>
<evidence type="ECO:0000313" key="4">
    <source>
        <dbReference type="Proteomes" id="UP000025227"/>
    </source>
</evidence>
<proteinExistence type="predicted"/>
<protein>
    <submittedName>
        <fullName evidence="5">Peptidase A2 domain-containing protein</fullName>
    </submittedName>
</protein>
<feature type="compositionally biased region" description="Basic and acidic residues" evidence="2">
    <location>
        <begin position="645"/>
        <end position="655"/>
    </location>
</feature>